<dbReference type="STRING" id="489703.SAMN04488038_10213"/>
<dbReference type="Proteomes" id="UP000199233">
    <property type="component" value="Unassembled WGS sequence"/>
</dbReference>
<protein>
    <submittedName>
        <fullName evidence="1">Uncharacterized protein</fullName>
    </submittedName>
</protein>
<accession>A0A1H9BAW7</accession>
<evidence type="ECO:0000313" key="1">
    <source>
        <dbReference type="EMBL" id="SEP85887.1"/>
    </source>
</evidence>
<dbReference type="EMBL" id="FOFS01000002">
    <property type="protein sequence ID" value="SEP85887.1"/>
    <property type="molecule type" value="Genomic_DNA"/>
</dbReference>
<evidence type="ECO:0000313" key="2">
    <source>
        <dbReference type="Proteomes" id="UP000199233"/>
    </source>
</evidence>
<organism evidence="1 2">
    <name type="scientific">Solimonas aquatica</name>
    <dbReference type="NCBI Taxonomy" id="489703"/>
    <lineage>
        <taxon>Bacteria</taxon>
        <taxon>Pseudomonadati</taxon>
        <taxon>Pseudomonadota</taxon>
        <taxon>Gammaproteobacteria</taxon>
        <taxon>Nevskiales</taxon>
        <taxon>Nevskiaceae</taxon>
        <taxon>Solimonas</taxon>
    </lineage>
</organism>
<reference evidence="1 2" key="1">
    <citation type="submission" date="2016-10" db="EMBL/GenBank/DDBJ databases">
        <authorList>
            <person name="de Groot N.N."/>
        </authorList>
    </citation>
    <scope>NUCLEOTIDE SEQUENCE [LARGE SCALE GENOMIC DNA]</scope>
    <source>
        <strain evidence="1 2">DSM 25927</strain>
    </source>
</reference>
<sequence>MSRCVGCLRLYIHKVITMLDKQMPAQEKPMSVWQRLACAFESFGESFEERLERRLQRLEEQVSRLSEAQVRKDGQA</sequence>
<proteinExistence type="predicted"/>
<name>A0A1H9BAW7_9GAMM</name>
<dbReference type="AlphaFoldDB" id="A0A1H9BAW7"/>
<gene>
    <name evidence="1" type="ORF">SAMN04488038_10213</name>
</gene>
<keyword evidence="2" id="KW-1185">Reference proteome</keyword>